<feature type="non-terminal residue" evidence="2">
    <location>
        <position position="100"/>
    </location>
</feature>
<proteinExistence type="predicted"/>
<evidence type="ECO:0000313" key="2">
    <source>
        <dbReference type="EMBL" id="GFD16329.1"/>
    </source>
</evidence>
<name>A0A699U4N4_TANCI</name>
<gene>
    <name evidence="2" type="ORF">Tci_888298</name>
</gene>
<dbReference type="EMBL" id="BKCJ011292622">
    <property type="protein sequence ID" value="GFD16329.1"/>
    <property type="molecule type" value="Genomic_DNA"/>
</dbReference>
<protein>
    <submittedName>
        <fullName evidence="2">Uncharacterized protein</fullName>
    </submittedName>
</protein>
<dbReference type="AlphaFoldDB" id="A0A699U4N4"/>
<reference evidence="2" key="1">
    <citation type="journal article" date="2019" name="Sci. Rep.">
        <title>Draft genome of Tanacetum cinerariifolium, the natural source of mosquito coil.</title>
        <authorList>
            <person name="Yamashiro T."/>
            <person name="Shiraishi A."/>
            <person name="Satake H."/>
            <person name="Nakayama K."/>
        </authorList>
    </citation>
    <scope>NUCLEOTIDE SEQUENCE</scope>
</reference>
<sequence length="100" mass="11591">MSIATQRSIEDFEAQQKVAKVKEHMVDEKIENLVEGTENTNLDDFLDTIFTNQEEPDNRIDYESYNESPKVKKSADDVTITNDEGEEESTGDEFELKRRE</sequence>
<organism evidence="2">
    <name type="scientific">Tanacetum cinerariifolium</name>
    <name type="common">Dalmatian daisy</name>
    <name type="synonym">Chrysanthemum cinerariifolium</name>
    <dbReference type="NCBI Taxonomy" id="118510"/>
    <lineage>
        <taxon>Eukaryota</taxon>
        <taxon>Viridiplantae</taxon>
        <taxon>Streptophyta</taxon>
        <taxon>Embryophyta</taxon>
        <taxon>Tracheophyta</taxon>
        <taxon>Spermatophyta</taxon>
        <taxon>Magnoliopsida</taxon>
        <taxon>eudicotyledons</taxon>
        <taxon>Gunneridae</taxon>
        <taxon>Pentapetalae</taxon>
        <taxon>asterids</taxon>
        <taxon>campanulids</taxon>
        <taxon>Asterales</taxon>
        <taxon>Asteraceae</taxon>
        <taxon>Asteroideae</taxon>
        <taxon>Anthemideae</taxon>
        <taxon>Anthemidinae</taxon>
        <taxon>Tanacetum</taxon>
    </lineage>
</organism>
<feature type="region of interest" description="Disordered" evidence="1">
    <location>
        <begin position="52"/>
        <end position="100"/>
    </location>
</feature>
<comment type="caution">
    <text evidence="2">The sequence shown here is derived from an EMBL/GenBank/DDBJ whole genome shotgun (WGS) entry which is preliminary data.</text>
</comment>
<feature type="compositionally biased region" description="Acidic residues" evidence="1">
    <location>
        <begin position="83"/>
        <end position="93"/>
    </location>
</feature>
<accession>A0A699U4N4</accession>
<evidence type="ECO:0000256" key="1">
    <source>
        <dbReference type="SAM" id="MobiDB-lite"/>
    </source>
</evidence>